<proteinExistence type="predicted"/>
<sequence length="141" mass="15837">MSTPYTIGRQGSIVLIWNGERIDLQDVVNFSVQQESRRQRTNPLNKPPVEFSTPAGWRGSFTIDRGNSALDKLFDSDELAYWNANSISSGVLYCYIQESDGTTSKYEYSGLALTFTNAGSFQAENIVTQTVTFFASQRREI</sequence>
<evidence type="ECO:0000313" key="2">
    <source>
        <dbReference type="Proteomes" id="UP000664771"/>
    </source>
</evidence>
<gene>
    <name evidence="1" type="ORF">J2D73_13300</name>
</gene>
<reference evidence="1 2" key="1">
    <citation type="submission" date="2021-03" db="EMBL/GenBank/DDBJ databases">
        <title>The complete genome sequence of Acetobacter sacchari TBRC 11175.</title>
        <authorList>
            <person name="Charoenyingcharoen P."/>
            <person name="Yukphan P."/>
        </authorList>
    </citation>
    <scope>NUCLEOTIDE SEQUENCE [LARGE SCALE GENOMIC DNA]</scope>
    <source>
        <strain evidence="1 2">TBRC 11175</strain>
    </source>
</reference>
<organism evidence="1 2">
    <name type="scientific">Acetobacter sacchari</name>
    <dbReference type="NCBI Taxonomy" id="2661687"/>
    <lineage>
        <taxon>Bacteria</taxon>
        <taxon>Pseudomonadati</taxon>
        <taxon>Pseudomonadota</taxon>
        <taxon>Alphaproteobacteria</taxon>
        <taxon>Acetobacterales</taxon>
        <taxon>Acetobacteraceae</taxon>
        <taxon>Acetobacter</taxon>
    </lineage>
</organism>
<dbReference type="EMBL" id="JAFVMF010000014">
    <property type="protein sequence ID" value="MBO1360763.1"/>
    <property type="molecule type" value="Genomic_DNA"/>
</dbReference>
<evidence type="ECO:0008006" key="3">
    <source>
        <dbReference type="Google" id="ProtNLM"/>
    </source>
</evidence>
<keyword evidence="2" id="KW-1185">Reference proteome</keyword>
<comment type="caution">
    <text evidence="1">The sequence shown here is derived from an EMBL/GenBank/DDBJ whole genome shotgun (WGS) entry which is preliminary data.</text>
</comment>
<protein>
    <recommendedName>
        <fullName evidence="3">Phage tail protein</fullName>
    </recommendedName>
</protein>
<dbReference type="Proteomes" id="UP000664771">
    <property type="component" value="Unassembled WGS sequence"/>
</dbReference>
<dbReference type="RefSeq" id="WP_086643141.1">
    <property type="nucleotide sequence ID" value="NZ_JAFVMF010000014.1"/>
</dbReference>
<name>A0ABS3LXX2_9PROT</name>
<accession>A0ABS3LXX2</accession>
<evidence type="ECO:0000313" key="1">
    <source>
        <dbReference type="EMBL" id="MBO1360763.1"/>
    </source>
</evidence>